<organism evidence="1 2">
    <name type="scientific">Geodermatophilus amargosae</name>
    <dbReference type="NCBI Taxonomy" id="1296565"/>
    <lineage>
        <taxon>Bacteria</taxon>
        <taxon>Bacillati</taxon>
        <taxon>Actinomycetota</taxon>
        <taxon>Actinomycetes</taxon>
        <taxon>Geodermatophilales</taxon>
        <taxon>Geodermatophilaceae</taxon>
        <taxon>Geodermatophilus</taxon>
    </lineage>
</organism>
<evidence type="ECO:0008006" key="3">
    <source>
        <dbReference type="Google" id="ProtNLM"/>
    </source>
</evidence>
<protein>
    <recommendedName>
        <fullName evidence="3">Immunity protein 35</fullName>
    </recommendedName>
</protein>
<proteinExistence type="predicted"/>
<name>A0A1I7D5J4_9ACTN</name>
<evidence type="ECO:0000313" key="2">
    <source>
        <dbReference type="Proteomes" id="UP000199546"/>
    </source>
</evidence>
<keyword evidence="2" id="KW-1185">Reference proteome</keyword>
<accession>A0A1I7D5J4</accession>
<dbReference type="Proteomes" id="UP000199546">
    <property type="component" value="Unassembled WGS sequence"/>
</dbReference>
<evidence type="ECO:0000313" key="1">
    <source>
        <dbReference type="EMBL" id="SFU06960.1"/>
    </source>
</evidence>
<dbReference type="AlphaFoldDB" id="A0A1I7D5J4"/>
<dbReference type="OrthoDB" id="9804983at2"/>
<reference evidence="2" key="1">
    <citation type="submission" date="2016-10" db="EMBL/GenBank/DDBJ databases">
        <authorList>
            <person name="Varghese N."/>
            <person name="Submissions S."/>
        </authorList>
    </citation>
    <scope>NUCLEOTIDE SEQUENCE [LARGE SCALE GENOMIC DNA]</scope>
    <source>
        <strain evidence="2">DSM 46136</strain>
    </source>
</reference>
<gene>
    <name evidence="1" type="ORF">SAMN05660657_05341</name>
</gene>
<dbReference type="RefSeq" id="WP_093584484.1">
    <property type="nucleotide sequence ID" value="NZ_FPBA01000034.1"/>
</dbReference>
<dbReference type="EMBL" id="FPBA01000034">
    <property type="protein sequence ID" value="SFU06960.1"/>
    <property type="molecule type" value="Genomic_DNA"/>
</dbReference>
<sequence length="82" mass="9147">MALSERTRRELLEVARREQGPVEVALFWDPDLASATVVVWNWSSGACLRLQADPEEAKYAYTHPYAYAATRGVPARDVLLAA</sequence>